<protein>
    <submittedName>
        <fullName evidence="1">Uncharacterized protein</fullName>
    </submittedName>
</protein>
<name>S4VWX3_9VIRU</name>
<gene>
    <name evidence="1" type="ORF">pdul_cds_379</name>
</gene>
<dbReference type="Proteomes" id="UP000201566">
    <property type="component" value="Segment"/>
</dbReference>
<dbReference type="EMBL" id="KC977570">
    <property type="protein sequence ID" value="AGO82414.1"/>
    <property type="molecule type" value="Genomic_DNA"/>
</dbReference>
<dbReference type="KEGG" id="vg:16512688"/>
<proteinExistence type="predicted"/>
<reference evidence="1 2" key="1">
    <citation type="journal article" date="2013" name="Science">
        <title>Pandoraviruses: amoeba viruses with genomes up to 2.5 Mb reaching that of parasitic eukaryotes.</title>
        <authorList>
            <person name="Philippe N."/>
            <person name="Legendre M."/>
            <person name="Doutre G."/>
            <person name="Coute Y."/>
            <person name="Poirot O."/>
            <person name="Lescot M."/>
            <person name="Arslan D."/>
            <person name="Seltzer V."/>
            <person name="Bertaux L."/>
            <person name="Bruley C."/>
            <person name="Garin J."/>
            <person name="Claverie J.M."/>
            <person name="Abergel C."/>
        </authorList>
    </citation>
    <scope>NUCLEOTIDE SEQUENCE [LARGE SCALE GENOMIC DNA]</scope>
    <source>
        <strain evidence="1">Melbourne</strain>
    </source>
</reference>
<organism evidence="1 2">
    <name type="scientific">Pandoravirus dulcis</name>
    <dbReference type="NCBI Taxonomy" id="1349409"/>
    <lineage>
        <taxon>Viruses</taxon>
        <taxon>Pandoravirus</taxon>
    </lineage>
</organism>
<evidence type="ECO:0000313" key="1">
    <source>
        <dbReference type="EMBL" id="AGO82414.1"/>
    </source>
</evidence>
<dbReference type="GeneID" id="16512688"/>
<accession>S4VWX3</accession>
<evidence type="ECO:0000313" key="2">
    <source>
        <dbReference type="Proteomes" id="UP000201566"/>
    </source>
</evidence>
<sequence length="199" mass="22411">MNFLLNKITGTRQTGYAPLPTCSTEMSLVDDSPDILDPSSREYATLKEKTIGIIAAIPTPYLSADKGRAAIEALRAGRLVSLFLSHFSFFSLSWRTFYMLFPLLGDAGNLTAARLQRTRMGGPLRRGLGRGHGLSKRHCRRTGCEQVYSLAARPLRVDRALYHLEKRKRFSGNTWTNRLFLYCCIRLCPKVSGEEAIFF</sequence>
<dbReference type="RefSeq" id="YP_008319083.1">
    <property type="nucleotide sequence ID" value="NC_021858.1"/>
</dbReference>